<dbReference type="Pfam" id="PF13779">
    <property type="entry name" value="DUF4175"/>
    <property type="match status" value="1"/>
</dbReference>
<keyword evidence="3" id="KW-0472">Membrane</keyword>
<dbReference type="AlphaFoldDB" id="A0A0P7ZWN7"/>
<feature type="compositionally biased region" description="Gly residues" evidence="2">
    <location>
        <begin position="772"/>
        <end position="781"/>
    </location>
</feature>
<sequence>MRLLPQGLRALFHRFRPENPPEPDADPVVQQRRLRTRLDRLVGRARATLAIELLWPRLWLPLSVIAAFLTLAWLGLFQQIPTLARIAVVAIVAIAFIASCIPAISALVRVLRGAPGRAAALARLERDSRLEHGPARTLDDSLALGDRDPAAMALWEIHRRRAANALAGMRLDAPDPAMPQRDRYALRAVPVLAVVASAFVAGPEIGARLNAAFDWRAPTAQAPAMRIDGWIDPPGYTDIAPLMLDFNREAQHLRVPQDSVIVIRVAGEAPPRIAAVTGLDALDGAGREAGEGLNEQRFRIHADAQLEIGSETAPAHRLSITAIPDVPPEISFDGSPEVQARGAFTLAYALQDDYGVAQARALVALPPERDAHTPLVPPPDLSLSLGRSGEEGIASTNFDRTDHPWAGARVTLQLEARDDAGQTGYSEVIDFTLPQRPFNDPLARALVEQRRNLVLEPAHRHRVLGALEALMIAPERFEIPWGVWLGLRSATNRLAQARSDADLVAIADWLWAMALDIEDGGMSDAEQALRAAQERLQQAMDEGASEEELAQLMAELREAMDAYMRELARTMMDESDNAEAPRMPSGEQQTITEQDLQDMMDAMQDVMQRGDMAEAQRLMDELRNIMQNLQTAQRGDMSSDPHTRELNRQLDELDAITREQQQLRDETFGDAQRQRRGEQAQRDQGEEDGEGDLSEQQQALRDRLQELQERMRELGMQGEQGLDNAEGAMGEAESALGEGSPDDAVDAQGRALEGLQQGLQGMADQMQQMFGEGQGEGGGQPGEMRGEGSEGRMGRMEGREGRDTDPLGRPTRDQGRFESDVRVPGADESPARRARRILEELRDRLADPGLPGEERDYFERLLRRD</sequence>
<dbReference type="STRING" id="1653334.GA0071312_3048"/>
<name>A0A0P7ZWN7_9HYPH</name>
<organism evidence="4 6">
    <name type="scientific">Saliniramus fredricksonii</name>
    <dbReference type="NCBI Taxonomy" id="1653334"/>
    <lineage>
        <taxon>Bacteria</taxon>
        <taxon>Pseudomonadati</taxon>
        <taxon>Pseudomonadota</taxon>
        <taxon>Alphaproteobacteria</taxon>
        <taxon>Hyphomicrobiales</taxon>
        <taxon>Salinarimonadaceae</taxon>
        <taxon>Saliniramus</taxon>
    </lineage>
</organism>
<dbReference type="EMBL" id="LJSX01000032">
    <property type="protein sequence ID" value="KPQ09229.1"/>
    <property type="molecule type" value="Genomic_DNA"/>
</dbReference>
<gene>
    <name evidence="5" type="ORF">GA0071312_3048</name>
    <name evidence="4" type="ORF">HLUCCO17_15835</name>
</gene>
<feature type="transmembrane region" description="Helical" evidence="3">
    <location>
        <begin position="58"/>
        <end position="77"/>
    </location>
</feature>
<comment type="caution">
    <text evidence="4">The sequence shown here is derived from an EMBL/GenBank/DDBJ whole genome shotgun (WGS) entry which is preliminary data.</text>
</comment>
<evidence type="ECO:0000256" key="2">
    <source>
        <dbReference type="SAM" id="MobiDB-lite"/>
    </source>
</evidence>
<evidence type="ECO:0000313" key="7">
    <source>
        <dbReference type="Proteomes" id="UP000182800"/>
    </source>
</evidence>
<proteinExistence type="predicted"/>
<feature type="region of interest" description="Disordered" evidence="2">
    <location>
        <begin position="663"/>
        <end position="697"/>
    </location>
</feature>
<evidence type="ECO:0000256" key="1">
    <source>
        <dbReference type="SAM" id="Coils"/>
    </source>
</evidence>
<keyword evidence="3" id="KW-0812">Transmembrane</keyword>
<dbReference type="Proteomes" id="UP000050497">
    <property type="component" value="Unassembled WGS sequence"/>
</dbReference>
<dbReference type="NCBIfam" id="TIGR02302">
    <property type="entry name" value="aProt_lowcomp"/>
    <property type="match status" value="1"/>
</dbReference>
<evidence type="ECO:0000313" key="5">
    <source>
        <dbReference type="EMBL" id="SCC82072.1"/>
    </source>
</evidence>
<feature type="transmembrane region" description="Helical" evidence="3">
    <location>
        <begin position="184"/>
        <end position="202"/>
    </location>
</feature>
<dbReference type="EMBL" id="FMBM01000002">
    <property type="protein sequence ID" value="SCC82072.1"/>
    <property type="molecule type" value="Genomic_DNA"/>
</dbReference>
<reference evidence="5 7" key="2">
    <citation type="submission" date="2016-08" db="EMBL/GenBank/DDBJ databases">
        <authorList>
            <person name="Varghese N."/>
            <person name="Submissions Spin"/>
        </authorList>
    </citation>
    <scope>NUCLEOTIDE SEQUENCE [LARGE SCALE GENOMIC DNA]</scope>
    <source>
        <strain evidence="5 7">HL-109</strain>
    </source>
</reference>
<reference evidence="4 6" key="1">
    <citation type="submission" date="2015-09" db="EMBL/GenBank/DDBJ databases">
        <title>Identification and resolution of microdiversity through metagenomic sequencing of parallel consortia.</title>
        <authorList>
            <person name="Nelson W.C."/>
            <person name="Romine M.F."/>
            <person name="Lindemann S.R."/>
        </authorList>
    </citation>
    <scope>NUCLEOTIDE SEQUENCE [LARGE SCALE GENOMIC DNA]</scope>
    <source>
        <strain evidence="4">HL-109</strain>
    </source>
</reference>
<protein>
    <submittedName>
        <fullName evidence="4">TIGR02302 family protein</fullName>
    </submittedName>
</protein>
<feature type="compositionally biased region" description="Basic and acidic residues" evidence="2">
    <location>
        <begin position="784"/>
        <end position="821"/>
    </location>
</feature>
<dbReference type="InterPro" id="IPR012683">
    <property type="entry name" value="CHP02302_TM"/>
</dbReference>
<evidence type="ECO:0000313" key="4">
    <source>
        <dbReference type="EMBL" id="KPQ09229.1"/>
    </source>
</evidence>
<evidence type="ECO:0000256" key="3">
    <source>
        <dbReference type="SAM" id="Phobius"/>
    </source>
</evidence>
<keyword evidence="1" id="KW-0175">Coiled coil</keyword>
<feature type="region of interest" description="Disordered" evidence="2">
    <location>
        <begin position="770"/>
        <end position="834"/>
    </location>
</feature>
<keyword evidence="7" id="KW-1185">Reference proteome</keyword>
<feature type="compositionally biased region" description="Basic and acidic residues" evidence="2">
    <location>
        <begin position="663"/>
        <end position="684"/>
    </location>
</feature>
<dbReference type="OrthoDB" id="8477685at2"/>
<dbReference type="Proteomes" id="UP000182800">
    <property type="component" value="Unassembled WGS sequence"/>
</dbReference>
<accession>A0A0P7ZWN7</accession>
<evidence type="ECO:0000313" key="6">
    <source>
        <dbReference type="Proteomes" id="UP000050497"/>
    </source>
</evidence>
<feature type="coiled-coil region" evidence="1">
    <location>
        <begin position="522"/>
        <end position="573"/>
    </location>
</feature>
<keyword evidence="3" id="KW-1133">Transmembrane helix</keyword>
<feature type="transmembrane region" description="Helical" evidence="3">
    <location>
        <begin position="83"/>
        <end position="108"/>
    </location>
</feature>